<gene>
    <name evidence="1" type="ORF">ACFW6T_15085</name>
</gene>
<dbReference type="InterPro" id="IPR038691">
    <property type="entry name" value="ComJ_sf"/>
</dbReference>
<organism evidence="1 2">
    <name type="scientific">Kitasatospora phosalacinea</name>
    <dbReference type="NCBI Taxonomy" id="2065"/>
    <lineage>
        <taxon>Bacteria</taxon>
        <taxon>Bacillati</taxon>
        <taxon>Actinomycetota</taxon>
        <taxon>Actinomycetes</taxon>
        <taxon>Kitasatosporales</taxon>
        <taxon>Streptomycetaceae</taxon>
        <taxon>Kitasatospora</taxon>
    </lineage>
</organism>
<reference evidence="1 2" key="1">
    <citation type="submission" date="2024-09" db="EMBL/GenBank/DDBJ databases">
        <title>The Natural Products Discovery Center: Release of the First 8490 Sequenced Strains for Exploring Actinobacteria Biosynthetic Diversity.</title>
        <authorList>
            <person name="Kalkreuter E."/>
            <person name="Kautsar S.A."/>
            <person name="Yang D."/>
            <person name="Bader C.D."/>
            <person name="Teijaro C.N."/>
            <person name="Fluegel L."/>
            <person name="Davis C.M."/>
            <person name="Simpson J.R."/>
            <person name="Lauterbach L."/>
            <person name="Steele A.D."/>
            <person name="Gui C."/>
            <person name="Meng S."/>
            <person name="Li G."/>
            <person name="Viehrig K."/>
            <person name="Ye F."/>
            <person name="Su P."/>
            <person name="Kiefer A.F."/>
            <person name="Nichols A."/>
            <person name="Cepeda A.J."/>
            <person name="Yan W."/>
            <person name="Fan B."/>
            <person name="Jiang Y."/>
            <person name="Adhikari A."/>
            <person name="Zheng C.-J."/>
            <person name="Schuster L."/>
            <person name="Cowan T.M."/>
            <person name="Smanski M.J."/>
            <person name="Chevrette M.G."/>
            <person name="De Carvalho L.P.S."/>
            <person name="Shen B."/>
        </authorList>
    </citation>
    <scope>NUCLEOTIDE SEQUENCE [LARGE SCALE GENOMIC DNA]</scope>
    <source>
        <strain evidence="1 2">NPDC058753</strain>
    </source>
</reference>
<sequence length="415" mass="44494">MDEEEPRQEVFADRFPGPAGPVDPCDCVRRRRVRFHGERQDVTAPGWLRLLELVAEAAADGREEFAPLEELTAEQRRQVVTLPAGIGALTRVRHLRLYRSNLVRIPPEIGGMRALEEFTPYTSYRLHWFPYELARLPLLRRSTVSTRALYGNRKTRPPFPVLAEPGGGGGAGALDPAVWGVESVGACSVCDGPVAGAAGLHQAWVSLPTSGLDVLPLLVNACSPGCLAALPSPPAGHLPGPHRGRGVGGLLATAELELFADYFQLRVQDGEADEDLGTAWTERAVADGLAPGRRSLGVGTAGNMDVAVSVQVFDAPQPADHARFDHVVEATVEAPSGRVAVLGCTDHLPDADHFEVPPGLVRVRVSRSGLAAAAGNDPGAEDFDEQVLERVRIQLWPVTADEGPRVVKRWVPPTG</sequence>
<protein>
    <recommendedName>
        <fullName evidence="3">Leucine-rich repeat domain-containing protein</fullName>
    </recommendedName>
</protein>
<dbReference type="Proteomes" id="UP001599542">
    <property type="component" value="Unassembled WGS sequence"/>
</dbReference>
<comment type="caution">
    <text evidence="1">The sequence shown here is derived from an EMBL/GenBank/DDBJ whole genome shotgun (WGS) entry which is preliminary data.</text>
</comment>
<dbReference type="RefSeq" id="WP_380326495.1">
    <property type="nucleotide sequence ID" value="NZ_JBHYPW010000034.1"/>
</dbReference>
<dbReference type="Gene3D" id="2.60.34.30">
    <property type="entry name" value="Competence, DNA-entry nuclease inhibitor, ComJ"/>
    <property type="match status" value="1"/>
</dbReference>
<dbReference type="EMBL" id="JBHYPX010000026">
    <property type="protein sequence ID" value="MFE1353302.1"/>
    <property type="molecule type" value="Genomic_DNA"/>
</dbReference>
<keyword evidence="2" id="KW-1185">Reference proteome</keyword>
<dbReference type="Gene3D" id="3.80.10.10">
    <property type="entry name" value="Ribonuclease Inhibitor"/>
    <property type="match status" value="1"/>
</dbReference>
<name>A0ABW6GKM4_9ACTN</name>
<dbReference type="InterPro" id="IPR032675">
    <property type="entry name" value="LRR_dom_sf"/>
</dbReference>
<accession>A0ABW6GKM4</accession>
<evidence type="ECO:0000313" key="1">
    <source>
        <dbReference type="EMBL" id="MFE1353302.1"/>
    </source>
</evidence>
<dbReference type="SUPFAM" id="SSF52058">
    <property type="entry name" value="L domain-like"/>
    <property type="match status" value="1"/>
</dbReference>
<proteinExistence type="predicted"/>
<evidence type="ECO:0000313" key="2">
    <source>
        <dbReference type="Proteomes" id="UP001599542"/>
    </source>
</evidence>
<evidence type="ECO:0008006" key="3">
    <source>
        <dbReference type="Google" id="ProtNLM"/>
    </source>
</evidence>